<dbReference type="GO" id="GO:0005524">
    <property type="term" value="F:ATP binding"/>
    <property type="evidence" value="ECO:0007669"/>
    <property type="project" value="UniProtKB-UniRule"/>
</dbReference>
<evidence type="ECO:0000259" key="2">
    <source>
        <dbReference type="PROSITE" id="PS50067"/>
    </source>
</evidence>
<dbReference type="GO" id="GO:0051231">
    <property type="term" value="P:spindle elongation"/>
    <property type="evidence" value="ECO:0007669"/>
    <property type="project" value="TreeGrafter"/>
</dbReference>
<keyword evidence="4" id="KW-1185">Reference proteome</keyword>
<dbReference type="Proteomes" id="UP000191518">
    <property type="component" value="Unassembled WGS sequence"/>
</dbReference>
<dbReference type="STRING" id="29845.A0A1V6RUV5"/>
<feature type="binding site" evidence="1">
    <location>
        <begin position="128"/>
        <end position="135"/>
    </location>
    <ligand>
        <name>ATP</name>
        <dbReference type="ChEBI" id="CHEBI:30616"/>
    </ligand>
</feature>
<reference evidence="4" key="1">
    <citation type="journal article" date="2017" name="Nat. Microbiol.">
        <title>Global analysis of biosynthetic gene clusters reveals vast potential of secondary metabolite production in Penicillium species.</title>
        <authorList>
            <person name="Nielsen J.C."/>
            <person name="Grijseels S."/>
            <person name="Prigent S."/>
            <person name="Ji B."/>
            <person name="Dainat J."/>
            <person name="Nielsen K.F."/>
            <person name="Frisvad J.C."/>
            <person name="Workman M."/>
            <person name="Nielsen J."/>
        </authorList>
    </citation>
    <scope>NUCLEOTIDE SEQUENCE [LARGE SCALE GENOMIC DNA]</scope>
    <source>
        <strain evidence="4">IBT 29486</strain>
    </source>
</reference>
<evidence type="ECO:0000256" key="1">
    <source>
        <dbReference type="PROSITE-ProRule" id="PRU00283"/>
    </source>
</evidence>
<dbReference type="EMBL" id="MDYP01000026">
    <property type="protein sequence ID" value="OQE05193.1"/>
    <property type="molecule type" value="Genomic_DNA"/>
</dbReference>
<dbReference type="GO" id="GO:0008017">
    <property type="term" value="F:microtubule binding"/>
    <property type="evidence" value="ECO:0007669"/>
    <property type="project" value="InterPro"/>
</dbReference>
<dbReference type="Pfam" id="PF00225">
    <property type="entry name" value="Kinesin"/>
    <property type="match status" value="1"/>
</dbReference>
<dbReference type="InterPro" id="IPR027417">
    <property type="entry name" value="P-loop_NTPase"/>
</dbReference>
<dbReference type="Gene3D" id="3.40.850.10">
    <property type="entry name" value="Kinesin motor domain"/>
    <property type="match status" value="1"/>
</dbReference>
<dbReference type="InterPro" id="IPR027640">
    <property type="entry name" value="Kinesin-like_fam"/>
</dbReference>
<comment type="caution">
    <text evidence="3">The sequence shown here is derived from an EMBL/GenBank/DDBJ whole genome shotgun (WGS) entry which is preliminary data.</text>
</comment>
<proteinExistence type="inferred from homology"/>
<dbReference type="AlphaFoldDB" id="A0A1V6RUV5"/>
<dbReference type="GO" id="GO:0003777">
    <property type="term" value="F:microtubule motor activity"/>
    <property type="evidence" value="ECO:0007669"/>
    <property type="project" value="InterPro"/>
</dbReference>
<dbReference type="GO" id="GO:0005875">
    <property type="term" value="C:microtubule associated complex"/>
    <property type="evidence" value="ECO:0007669"/>
    <property type="project" value="TreeGrafter"/>
</dbReference>
<dbReference type="PROSITE" id="PS50067">
    <property type="entry name" value="KINESIN_MOTOR_2"/>
    <property type="match status" value="1"/>
</dbReference>
<protein>
    <recommendedName>
        <fullName evidence="2">Kinesin motor domain-containing protein</fullName>
    </recommendedName>
</protein>
<organism evidence="3 4">
    <name type="scientific">Penicillium vulpinum</name>
    <dbReference type="NCBI Taxonomy" id="29845"/>
    <lineage>
        <taxon>Eukaryota</taxon>
        <taxon>Fungi</taxon>
        <taxon>Dikarya</taxon>
        <taxon>Ascomycota</taxon>
        <taxon>Pezizomycotina</taxon>
        <taxon>Eurotiomycetes</taxon>
        <taxon>Eurotiomycetidae</taxon>
        <taxon>Eurotiales</taxon>
        <taxon>Aspergillaceae</taxon>
        <taxon>Penicillium</taxon>
    </lineage>
</organism>
<feature type="domain" description="Kinesin motor" evidence="2">
    <location>
        <begin position="37"/>
        <end position="369"/>
    </location>
</feature>
<keyword evidence="1" id="KW-0067">ATP-binding</keyword>
<dbReference type="InterPro" id="IPR036961">
    <property type="entry name" value="Kinesin_motor_dom_sf"/>
</dbReference>
<dbReference type="SUPFAM" id="SSF52540">
    <property type="entry name" value="P-loop containing nucleoside triphosphate hydrolases"/>
    <property type="match status" value="1"/>
</dbReference>
<dbReference type="PRINTS" id="PR00380">
    <property type="entry name" value="KINESINHEAVY"/>
</dbReference>
<dbReference type="InterPro" id="IPR001752">
    <property type="entry name" value="Kinesin_motor_dom"/>
</dbReference>
<keyword evidence="1" id="KW-0547">Nucleotide-binding</keyword>
<sequence length="618" mass="68504">MEQYLLANVSRYQSLVQRFVPQPPTTTENKDVANCSNISVAIRIRPILDHEMVSGQVPAIFPRSENGVVDLHELKRVVRGLPTLNSSSFRVGNVFGADCATETLYTNMLRPLLPFVWEGGIGTLFAFGQTGSGKTYTISEVERLLAETLFDGAWATQRKLHVSMFELAGNSAYDLLDSRAPFSILEDSFGNTQLVGAQELAINSKSEFLALIEKATSFRQTAGTEKNDGSSRSHAICRIRAVNISPEPSEDGILYLIDLAGSEAARDLSNHSADRMKETREINISLSILKDCIRGIASTNNTPETSKKRQKDQYIPFRQSTLTKVLKHVFDPSGTRSSTTAVLACINPSFLDTSASKNTLRYAHMLCATEVKYQSVEHNPAIPKTWSNKFVRSYITKESGSPVISPSILAPQESGAQLLAIPLNKFIARCLRTKGVTDNQAKAFHAKLWRLHIDSTHAPRSDQKLNGDLVQKDHTARESVSPMTYISSRDLMSKGDMRTFKDRIRPGMVVCCNAMVDVPWTSSQQKLVMVLCPQKVVGKNMKDALGNEINSGYCLSQHENTEPTGATHQRYLCAMVLSGGLADSYEVSIWRQIVVDLSSMETEISLEYDPATRYYHIC</sequence>
<dbReference type="SMART" id="SM00129">
    <property type="entry name" value="KISc"/>
    <property type="match status" value="1"/>
</dbReference>
<dbReference type="GO" id="GO:0007052">
    <property type="term" value="P:mitotic spindle organization"/>
    <property type="evidence" value="ECO:0007669"/>
    <property type="project" value="TreeGrafter"/>
</dbReference>
<name>A0A1V6RUV5_9EURO</name>
<gene>
    <name evidence="3" type="ORF">PENVUL_c026G03970</name>
</gene>
<keyword evidence="1" id="KW-0505">Motor protein</keyword>
<comment type="similarity">
    <text evidence="1">Belongs to the TRAFAC class myosin-kinesin ATPase superfamily. Kinesin family.</text>
</comment>
<dbReference type="PANTHER" id="PTHR47969">
    <property type="entry name" value="CHROMOSOME-ASSOCIATED KINESIN KIF4A-RELATED"/>
    <property type="match status" value="1"/>
</dbReference>
<dbReference type="GO" id="GO:0007018">
    <property type="term" value="P:microtubule-based movement"/>
    <property type="evidence" value="ECO:0007669"/>
    <property type="project" value="InterPro"/>
</dbReference>
<evidence type="ECO:0000313" key="4">
    <source>
        <dbReference type="Proteomes" id="UP000191518"/>
    </source>
</evidence>
<dbReference type="PANTHER" id="PTHR47969:SF9">
    <property type="entry name" value="KINESIN-LIKE PROTEIN"/>
    <property type="match status" value="1"/>
</dbReference>
<accession>A0A1V6RUV5</accession>
<evidence type="ECO:0000313" key="3">
    <source>
        <dbReference type="EMBL" id="OQE05193.1"/>
    </source>
</evidence>